<dbReference type="EMBL" id="CM056815">
    <property type="protein sequence ID" value="KAJ8630655.1"/>
    <property type="molecule type" value="Genomic_DNA"/>
</dbReference>
<proteinExistence type="predicted"/>
<protein>
    <submittedName>
        <fullName evidence="1">Uncharacterized protein</fullName>
    </submittedName>
</protein>
<evidence type="ECO:0000313" key="1">
    <source>
        <dbReference type="EMBL" id="KAJ8630655.1"/>
    </source>
</evidence>
<keyword evidence="2" id="KW-1185">Reference proteome</keyword>
<reference evidence="1 2" key="1">
    <citation type="journal article" date="2022" name="Hortic Res">
        <title>A haplotype resolved chromosomal level avocado genome allows analysis of novel avocado genes.</title>
        <authorList>
            <person name="Nath O."/>
            <person name="Fletcher S.J."/>
            <person name="Hayward A."/>
            <person name="Shaw L.M."/>
            <person name="Masouleh A.K."/>
            <person name="Furtado A."/>
            <person name="Henry R.J."/>
            <person name="Mitter N."/>
        </authorList>
    </citation>
    <scope>NUCLEOTIDE SEQUENCE [LARGE SCALE GENOMIC DNA]</scope>
    <source>
        <strain evidence="2">cv. Hass</strain>
    </source>
</reference>
<sequence length="117" mass="13494">MGKWRGSREEGEEDERNEVNEEMGDLGSFVEKSRRKENREERAQTFAWVLETVRRCRRSLKLIARHNAGDLKEISGSRHCEEGDPDFSLVPEKKKSINGAEEDDVANFTSGTPERRI</sequence>
<dbReference type="Proteomes" id="UP001234297">
    <property type="component" value="Chromosome 7"/>
</dbReference>
<comment type="caution">
    <text evidence="1">The sequence shown here is derived from an EMBL/GenBank/DDBJ whole genome shotgun (WGS) entry which is preliminary data.</text>
</comment>
<organism evidence="1 2">
    <name type="scientific">Persea americana</name>
    <name type="common">Avocado</name>
    <dbReference type="NCBI Taxonomy" id="3435"/>
    <lineage>
        <taxon>Eukaryota</taxon>
        <taxon>Viridiplantae</taxon>
        <taxon>Streptophyta</taxon>
        <taxon>Embryophyta</taxon>
        <taxon>Tracheophyta</taxon>
        <taxon>Spermatophyta</taxon>
        <taxon>Magnoliopsida</taxon>
        <taxon>Magnoliidae</taxon>
        <taxon>Laurales</taxon>
        <taxon>Lauraceae</taxon>
        <taxon>Persea</taxon>
    </lineage>
</organism>
<name>A0ACC2LBF0_PERAE</name>
<accession>A0ACC2LBF0</accession>
<gene>
    <name evidence="1" type="ORF">MRB53_023978</name>
</gene>
<evidence type="ECO:0000313" key="2">
    <source>
        <dbReference type="Proteomes" id="UP001234297"/>
    </source>
</evidence>